<feature type="domain" description="SCD" evidence="3">
    <location>
        <begin position="290"/>
        <end position="378"/>
    </location>
</feature>
<reference evidence="4 5" key="1">
    <citation type="submission" date="2024-02" db="EMBL/GenBank/DDBJ databases">
        <title>A chromosome-level genome assembly of Drosophila madeirensis, a fruit fly species endemic to Madeira island.</title>
        <authorList>
            <person name="Tomihara K."/>
            <person name="Llopart A."/>
            <person name="Yamamoto D."/>
        </authorList>
    </citation>
    <scope>NUCLEOTIDE SEQUENCE [LARGE SCALE GENOMIC DNA]</scope>
    <source>
        <strain evidence="4 5">RF1</strain>
    </source>
</reference>
<dbReference type="GO" id="GO:0003682">
    <property type="term" value="F:chromatin binding"/>
    <property type="evidence" value="ECO:0007669"/>
    <property type="project" value="TreeGrafter"/>
</dbReference>
<evidence type="ECO:0000313" key="5">
    <source>
        <dbReference type="Proteomes" id="UP001500889"/>
    </source>
</evidence>
<dbReference type="GO" id="GO:0005634">
    <property type="term" value="C:nucleus"/>
    <property type="evidence" value="ECO:0007669"/>
    <property type="project" value="TreeGrafter"/>
</dbReference>
<dbReference type="InterPro" id="IPR056396">
    <property type="entry name" value="HEAT_SCC3-SA"/>
</dbReference>
<dbReference type="Proteomes" id="UP001500889">
    <property type="component" value="Chromosome J"/>
</dbReference>
<dbReference type="Pfam" id="PF08514">
    <property type="entry name" value="STAG"/>
    <property type="match status" value="1"/>
</dbReference>
<feature type="compositionally biased region" description="Acidic residues" evidence="2">
    <location>
        <begin position="19"/>
        <end position="34"/>
    </location>
</feature>
<organism evidence="4 5">
    <name type="scientific">Drosophila madeirensis</name>
    <name type="common">Fruit fly</name>
    <dbReference type="NCBI Taxonomy" id="30013"/>
    <lineage>
        <taxon>Eukaryota</taxon>
        <taxon>Metazoa</taxon>
        <taxon>Ecdysozoa</taxon>
        <taxon>Arthropoda</taxon>
        <taxon>Hexapoda</taxon>
        <taxon>Insecta</taxon>
        <taxon>Pterygota</taxon>
        <taxon>Neoptera</taxon>
        <taxon>Endopterygota</taxon>
        <taxon>Diptera</taxon>
        <taxon>Brachycera</taxon>
        <taxon>Muscomorpha</taxon>
        <taxon>Ephydroidea</taxon>
        <taxon>Drosophilidae</taxon>
        <taxon>Drosophila</taxon>
        <taxon>Sophophora</taxon>
    </lineage>
</organism>
<proteinExistence type="inferred from homology"/>
<accession>A0AAU9FSI3</accession>
<evidence type="ECO:0000256" key="1">
    <source>
        <dbReference type="ARBA" id="ARBA00005486"/>
    </source>
</evidence>
<dbReference type="InterPro" id="IPR016024">
    <property type="entry name" value="ARM-type_fold"/>
</dbReference>
<keyword evidence="5" id="KW-1185">Reference proteome</keyword>
<dbReference type="PROSITE" id="PS51425">
    <property type="entry name" value="SCD"/>
    <property type="match status" value="1"/>
</dbReference>
<evidence type="ECO:0000259" key="3">
    <source>
        <dbReference type="PROSITE" id="PS51425"/>
    </source>
</evidence>
<dbReference type="PANTHER" id="PTHR11199:SF0">
    <property type="entry name" value="LD34181P-RELATED"/>
    <property type="match status" value="1"/>
</dbReference>
<dbReference type="Pfam" id="PF24571">
    <property type="entry name" value="HEAT_SCC3-SA"/>
    <property type="match status" value="1"/>
</dbReference>
<dbReference type="InterPro" id="IPR013721">
    <property type="entry name" value="STAG"/>
</dbReference>
<dbReference type="InterPro" id="IPR039662">
    <property type="entry name" value="Cohesin_Scc3/SA"/>
</dbReference>
<dbReference type="SUPFAM" id="SSF48371">
    <property type="entry name" value="ARM repeat"/>
    <property type="match status" value="1"/>
</dbReference>
<dbReference type="EMBL" id="AP029265">
    <property type="protein sequence ID" value="BFF98444.1"/>
    <property type="molecule type" value="Genomic_DNA"/>
</dbReference>
<evidence type="ECO:0000256" key="2">
    <source>
        <dbReference type="SAM" id="MobiDB-lite"/>
    </source>
</evidence>
<dbReference type="Pfam" id="PF21581">
    <property type="entry name" value="SCD"/>
    <property type="match status" value="1"/>
</dbReference>
<sequence>MNKESDAHVPEAQASEVYELMEVDEDTDSEEEEPLTGAEKKEENDQQPEVEQKTLPVAASDPQPEEVVENVSVEASDHQPMSEDEQEILSLASSDHQPMSEDEQEALPVAASAQATSKSLFKLAMDTSINQETIATEWVEMYKESRSTALLRLMQFLVEASGSQYVIPADTAAPFKYMDILLAATHHFDCARKLYPLVAKEGSCIATKLCSFTQCLVKAIDTQGEQPMSSNVFKGFSSFILVFSDSKVRAFRHTSTLMGLQWMTALLAMEEAEKFKKLTHIWRRMLYKLFAPRRLDSVDAIRCLCCSEFLLWLMEYPAKTFDLVDSHMYCLFEALHDTSPQVRECCLVGVSRLCTTEPRVQRACLQLVKKYKQSVLLIAVADKEWLLCELAIRLLMSCLRDSPGLLSDEEIATIEGLMFDQNRGVAQAAAEVFVHQYLHRKEDEAKRIGRVVTFFKRFPEHEHAAYLVDALIERSNVLLAWAPMVEMLLKGEVEGEKEQQQHEDTIIIELLTHAVKQAITGEIPPGRYTKDLNKRAPMAWAKQTATQILAPVMAKLLRKQKENIVNLKNLLELPQYFELEAEECVEHLPQLIKRLQNIFYHQRDLSVIRTAAETLEKINMPATWQGIKEILSTAVTSYRMELRDWYATARTQATNKSRDNRLIERLQVVSVLFRHFDLTKCQLLPTALQSLDQCLSEADGRLPRGTIHLYLEICSHGLMWEQRIIMKDAATAEDIQERCEGLKATLTGVIRMAFKVIKSMPNRSFPYALTTICDLFVLFGYHLQQHTSAAVRSLMYQPTIEDFELLEAHLMMHLFEAEEPKELLQEHAFDELHKKRQALAGYCKLVAYNVVPVMRFRFVLQFYDKFYDAFGDLMRSAMEKALDVNATNYGMTLMHTCLLVFSRVMNGEEPLEDLLKLAKRLAETLSGDLLNSRKGVLALHRAGIYFAAQRQENSLVGSPPQSLLYLSVLEKFVPQLLSQDKIVILKLLSEQIPAELPSCRREEWKPLECYRTALELALKFSCRRAEYEAMEQY</sequence>
<evidence type="ECO:0000313" key="4">
    <source>
        <dbReference type="EMBL" id="BFF98444.1"/>
    </source>
</evidence>
<dbReference type="GO" id="GO:0008278">
    <property type="term" value="C:cohesin complex"/>
    <property type="evidence" value="ECO:0007669"/>
    <property type="project" value="TreeGrafter"/>
</dbReference>
<name>A0AAU9FSI3_DROMD</name>
<dbReference type="PANTHER" id="PTHR11199">
    <property type="entry name" value="STROMAL ANTIGEN"/>
    <property type="match status" value="1"/>
</dbReference>
<dbReference type="InterPro" id="IPR020839">
    <property type="entry name" value="SCD"/>
</dbReference>
<protein>
    <submittedName>
        <fullName evidence="4">Cohesin subunit SA-1</fullName>
    </submittedName>
</protein>
<dbReference type="GO" id="GO:0007062">
    <property type="term" value="P:sister chromatid cohesion"/>
    <property type="evidence" value="ECO:0007669"/>
    <property type="project" value="UniProtKB-ARBA"/>
</dbReference>
<feature type="region of interest" description="Disordered" evidence="2">
    <location>
        <begin position="1"/>
        <end position="87"/>
    </location>
</feature>
<comment type="similarity">
    <text evidence="1">Belongs to the SCC3 family.</text>
</comment>
<gene>
    <name evidence="4" type="ORF">DMAD_06613</name>
</gene>
<dbReference type="AlphaFoldDB" id="A0AAU9FSI3"/>
<dbReference type="GO" id="GO:0000785">
    <property type="term" value="C:chromatin"/>
    <property type="evidence" value="ECO:0007669"/>
    <property type="project" value="TreeGrafter"/>
</dbReference>